<comment type="caution">
    <text evidence="8">The sequence shown here is derived from an EMBL/GenBank/DDBJ whole genome shotgun (WGS) entry which is preliminary data.</text>
</comment>
<protein>
    <recommendedName>
        <fullName evidence="6">Large ribosomal subunit protein bL27m</fullName>
    </recommendedName>
</protein>
<evidence type="ECO:0000313" key="9">
    <source>
        <dbReference type="Proteomes" id="UP000799776"/>
    </source>
</evidence>
<evidence type="ECO:0000313" key="8">
    <source>
        <dbReference type="EMBL" id="KAF2091043.1"/>
    </source>
</evidence>
<dbReference type="FunFam" id="2.40.50.100:FF:000042">
    <property type="entry name" value="50S ribosomal protein L27"/>
    <property type="match status" value="1"/>
</dbReference>
<dbReference type="PROSITE" id="PS00831">
    <property type="entry name" value="RIBOSOMAL_L27"/>
    <property type="match status" value="1"/>
</dbReference>
<dbReference type="Proteomes" id="UP000799776">
    <property type="component" value="Unassembled WGS sequence"/>
</dbReference>
<dbReference type="AlphaFoldDB" id="A0A9P4I0X5"/>
<dbReference type="GO" id="GO:0006412">
    <property type="term" value="P:translation"/>
    <property type="evidence" value="ECO:0007669"/>
    <property type="project" value="InterPro"/>
</dbReference>
<name>A0A9P4I0X5_9PEZI</name>
<dbReference type="PANTHER" id="PTHR15893:SF0">
    <property type="entry name" value="LARGE RIBOSOMAL SUBUNIT PROTEIN BL27M"/>
    <property type="match status" value="1"/>
</dbReference>
<keyword evidence="9" id="KW-1185">Reference proteome</keyword>
<dbReference type="InterPro" id="IPR001684">
    <property type="entry name" value="Ribosomal_bL27"/>
</dbReference>
<feature type="region of interest" description="Disordered" evidence="7">
    <location>
        <begin position="50"/>
        <end position="75"/>
    </location>
</feature>
<keyword evidence="4" id="KW-0496">Mitochondrion</keyword>
<sequence>MLLPRLQAPARAALHASRTTPAASIHASYNVLDVLRASIAASSPTLTSVRHASHQAQGRANGVKNGPGPRLGAKKTGEQYVVPGNIIFRQRGTKWFPGENCAMGRDHTIHATQPGYVKFYRDPYLHPKRQYIGVVFSRNDTLPRAPHAARRRRLGLIAVPRNTRSEQDSFASGATAAGDAAGVAADLGVSGTKPGQEITVRDVPKKQRGRIPASELTLRPGYMYREANWQIGRTAERAGIKTREFVPGDRFRAWKKRYAGVRRAAEKKQMARAGKK</sequence>
<dbReference type="OrthoDB" id="1867012at2759"/>
<dbReference type="PANTHER" id="PTHR15893">
    <property type="entry name" value="RIBOSOMAL PROTEIN L27"/>
    <property type="match status" value="1"/>
</dbReference>
<dbReference type="SUPFAM" id="SSF110324">
    <property type="entry name" value="Ribosomal L27 protein-like"/>
    <property type="match status" value="1"/>
</dbReference>
<keyword evidence="5" id="KW-0687">Ribonucleoprotein</keyword>
<comment type="subcellular location">
    <subcellularLocation>
        <location evidence="1">Mitochondrion</location>
    </subcellularLocation>
</comment>
<reference evidence="8" key="1">
    <citation type="journal article" date="2020" name="Stud. Mycol.">
        <title>101 Dothideomycetes genomes: a test case for predicting lifestyles and emergence of pathogens.</title>
        <authorList>
            <person name="Haridas S."/>
            <person name="Albert R."/>
            <person name="Binder M."/>
            <person name="Bloem J."/>
            <person name="Labutti K."/>
            <person name="Salamov A."/>
            <person name="Andreopoulos B."/>
            <person name="Baker S."/>
            <person name="Barry K."/>
            <person name="Bills G."/>
            <person name="Bluhm B."/>
            <person name="Cannon C."/>
            <person name="Castanera R."/>
            <person name="Culley D."/>
            <person name="Daum C."/>
            <person name="Ezra D."/>
            <person name="Gonzalez J."/>
            <person name="Henrissat B."/>
            <person name="Kuo A."/>
            <person name="Liang C."/>
            <person name="Lipzen A."/>
            <person name="Lutzoni F."/>
            <person name="Magnuson J."/>
            <person name="Mondo S."/>
            <person name="Nolan M."/>
            <person name="Ohm R."/>
            <person name="Pangilinan J."/>
            <person name="Park H.-J."/>
            <person name="Ramirez L."/>
            <person name="Alfaro M."/>
            <person name="Sun H."/>
            <person name="Tritt A."/>
            <person name="Yoshinaga Y."/>
            <person name="Zwiers L.-H."/>
            <person name="Turgeon B."/>
            <person name="Goodwin S."/>
            <person name="Spatafora J."/>
            <person name="Crous P."/>
            <person name="Grigoriev I."/>
        </authorList>
    </citation>
    <scope>NUCLEOTIDE SEQUENCE</scope>
    <source>
        <strain evidence="8">CBS 121410</strain>
    </source>
</reference>
<keyword evidence="3 8" id="KW-0689">Ribosomal protein</keyword>
<evidence type="ECO:0000256" key="4">
    <source>
        <dbReference type="ARBA" id="ARBA00023128"/>
    </source>
</evidence>
<dbReference type="InterPro" id="IPR018261">
    <property type="entry name" value="Ribosomal_bL27_CS"/>
</dbReference>
<dbReference type="GO" id="GO:0003735">
    <property type="term" value="F:structural constituent of ribosome"/>
    <property type="evidence" value="ECO:0007669"/>
    <property type="project" value="InterPro"/>
</dbReference>
<proteinExistence type="inferred from homology"/>
<dbReference type="GO" id="GO:0005762">
    <property type="term" value="C:mitochondrial large ribosomal subunit"/>
    <property type="evidence" value="ECO:0007669"/>
    <property type="project" value="TreeGrafter"/>
</dbReference>
<dbReference type="Pfam" id="PF01016">
    <property type="entry name" value="Ribosomal_L27"/>
    <property type="match status" value="1"/>
</dbReference>
<comment type="similarity">
    <text evidence="2">Belongs to the bacterial ribosomal protein bL27 family.</text>
</comment>
<gene>
    <name evidence="8" type="ORF">K490DRAFT_9278</name>
</gene>
<evidence type="ECO:0000256" key="6">
    <source>
        <dbReference type="ARBA" id="ARBA00035267"/>
    </source>
</evidence>
<evidence type="ECO:0000256" key="3">
    <source>
        <dbReference type="ARBA" id="ARBA00022980"/>
    </source>
</evidence>
<organism evidence="8 9">
    <name type="scientific">Saccharata proteae CBS 121410</name>
    <dbReference type="NCBI Taxonomy" id="1314787"/>
    <lineage>
        <taxon>Eukaryota</taxon>
        <taxon>Fungi</taxon>
        <taxon>Dikarya</taxon>
        <taxon>Ascomycota</taxon>
        <taxon>Pezizomycotina</taxon>
        <taxon>Dothideomycetes</taxon>
        <taxon>Dothideomycetes incertae sedis</taxon>
        <taxon>Botryosphaeriales</taxon>
        <taxon>Saccharataceae</taxon>
        <taxon>Saccharata</taxon>
    </lineage>
</organism>
<accession>A0A9P4I0X5</accession>
<evidence type="ECO:0000256" key="2">
    <source>
        <dbReference type="ARBA" id="ARBA00010797"/>
    </source>
</evidence>
<dbReference type="PRINTS" id="PR00063">
    <property type="entry name" value="RIBOSOMALL27"/>
</dbReference>
<evidence type="ECO:0000256" key="7">
    <source>
        <dbReference type="SAM" id="MobiDB-lite"/>
    </source>
</evidence>
<dbReference type="Gene3D" id="2.40.50.100">
    <property type="match status" value="1"/>
</dbReference>
<evidence type="ECO:0000256" key="1">
    <source>
        <dbReference type="ARBA" id="ARBA00004173"/>
    </source>
</evidence>
<evidence type="ECO:0000256" key="5">
    <source>
        <dbReference type="ARBA" id="ARBA00023274"/>
    </source>
</evidence>
<dbReference type="EMBL" id="ML978712">
    <property type="protein sequence ID" value="KAF2091043.1"/>
    <property type="molecule type" value="Genomic_DNA"/>
</dbReference>
<feature type="non-terminal residue" evidence="8">
    <location>
        <position position="276"/>
    </location>
</feature>